<comment type="caution">
    <text evidence="4">The sequence shown here is derived from an EMBL/GenBank/DDBJ whole genome shotgun (WGS) entry which is preliminary data.</text>
</comment>
<reference evidence="5" key="1">
    <citation type="journal article" date="2019" name="Int. J. Syst. Evol. Microbiol.">
        <title>The Global Catalogue of Microorganisms (GCM) 10K type strain sequencing project: providing services to taxonomists for standard genome sequencing and annotation.</title>
        <authorList>
            <consortium name="The Broad Institute Genomics Platform"/>
            <consortium name="The Broad Institute Genome Sequencing Center for Infectious Disease"/>
            <person name="Wu L."/>
            <person name="Ma J."/>
        </authorList>
    </citation>
    <scope>NUCLEOTIDE SEQUENCE [LARGE SCALE GENOMIC DNA]</scope>
    <source>
        <strain evidence="5">JCM 3369</strain>
    </source>
</reference>
<evidence type="ECO:0000256" key="2">
    <source>
        <dbReference type="SAM" id="MobiDB-lite"/>
    </source>
</evidence>
<comment type="similarity">
    <text evidence="1">Belongs to the peptidase C1 family.</text>
</comment>
<keyword evidence="5" id="KW-1185">Reference proteome</keyword>
<name>A0ABW4K1Y2_9HYPH</name>
<evidence type="ECO:0000256" key="1">
    <source>
        <dbReference type="ARBA" id="ARBA00008455"/>
    </source>
</evidence>
<dbReference type="SUPFAM" id="SSF54001">
    <property type="entry name" value="Cysteine proteinases"/>
    <property type="match status" value="1"/>
</dbReference>
<evidence type="ECO:0000259" key="3">
    <source>
        <dbReference type="SMART" id="SM00645"/>
    </source>
</evidence>
<gene>
    <name evidence="4" type="ORF">ACFSC7_13465</name>
</gene>
<feature type="region of interest" description="Disordered" evidence="2">
    <location>
        <begin position="350"/>
        <end position="375"/>
    </location>
</feature>
<feature type="compositionally biased region" description="Polar residues" evidence="2">
    <location>
        <begin position="350"/>
        <end position="359"/>
    </location>
</feature>
<dbReference type="InterPro" id="IPR039417">
    <property type="entry name" value="Peptidase_C1A_papain-like"/>
</dbReference>
<dbReference type="CDD" id="cd02248">
    <property type="entry name" value="Peptidase_C1A"/>
    <property type="match status" value="1"/>
</dbReference>
<dbReference type="Proteomes" id="UP001597327">
    <property type="component" value="Unassembled WGS sequence"/>
</dbReference>
<dbReference type="EMBL" id="JBHUFA010000004">
    <property type="protein sequence ID" value="MFD1696530.1"/>
    <property type="molecule type" value="Genomic_DNA"/>
</dbReference>
<accession>A0ABW4K1Y2</accession>
<dbReference type="InterPro" id="IPR013128">
    <property type="entry name" value="Peptidase_C1A"/>
</dbReference>
<dbReference type="RefSeq" id="WP_149892610.1">
    <property type="nucleotide sequence ID" value="NZ_JBHUFA010000004.1"/>
</dbReference>
<dbReference type="InterPro" id="IPR025660">
    <property type="entry name" value="Pept_his_AS"/>
</dbReference>
<proteinExistence type="inferred from homology"/>
<dbReference type="PROSITE" id="PS00639">
    <property type="entry name" value="THIOL_PROTEASE_HIS"/>
    <property type="match status" value="1"/>
</dbReference>
<dbReference type="SMART" id="SM00645">
    <property type="entry name" value="Pept_C1"/>
    <property type="match status" value="1"/>
</dbReference>
<dbReference type="Gene3D" id="3.90.70.10">
    <property type="entry name" value="Cysteine proteinases"/>
    <property type="match status" value="1"/>
</dbReference>
<dbReference type="InterPro" id="IPR038765">
    <property type="entry name" value="Papain-like_cys_pep_sf"/>
</dbReference>
<feature type="domain" description="Peptidase C1A papain C-terminal" evidence="3">
    <location>
        <begin position="77"/>
        <end position="294"/>
    </location>
</feature>
<dbReference type="PANTHER" id="PTHR12411">
    <property type="entry name" value="CYSTEINE PROTEASE FAMILY C1-RELATED"/>
    <property type="match status" value="1"/>
</dbReference>
<evidence type="ECO:0000313" key="4">
    <source>
        <dbReference type="EMBL" id="MFD1696530.1"/>
    </source>
</evidence>
<evidence type="ECO:0000313" key="5">
    <source>
        <dbReference type="Proteomes" id="UP001597327"/>
    </source>
</evidence>
<organism evidence="4 5">
    <name type="scientific">Roseibium aestuarii</name>
    <dbReference type="NCBI Taxonomy" id="2600299"/>
    <lineage>
        <taxon>Bacteria</taxon>
        <taxon>Pseudomonadati</taxon>
        <taxon>Pseudomonadota</taxon>
        <taxon>Alphaproteobacteria</taxon>
        <taxon>Hyphomicrobiales</taxon>
        <taxon>Stappiaceae</taxon>
        <taxon>Roseibium</taxon>
    </lineage>
</organism>
<dbReference type="Pfam" id="PF00112">
    <property type="entry name" value="Peptidase_C1"/>
    <property type="match status" value="1"/>
</dbReference>
<dbReference type="InterPro" id="IPR000668">
    <property type="entry name" value="Peptidase_C1A_C"/>
</dbReference>
<sequence>MALDQELLEAIRRVNEAVGVAWRHGETLLMRLEPEARRLHLGCLVEPGGMSLDERIQVSREGHAGRSARPDLALQAIPASFDWRNANGDNYISGVKYQGSCGSCVAFATAAVLDAASRIAARAPFGAEDAGELEDLSEAHMFFCGGGVCSVGWEIPSALGFCAQTGVVPEVDYPYLDSQQPCSPPPDWQDKVTRIAGSRQLSDPAAMKSWLSRSGPLVTSFAVYQDFYAYTGGVYSWNGSAALDGMHAVCVVGYDETAQAWICKNSWGADWGENGFFRIAYGECGIDALMWGVNAFEAVYPFPPGGRRFSLALDAKGQPTWSPQSPEDLGGWMDGDRLTVTCDLVQAVNPSQGAGSNGSEPAGDPGPAQEGGNGAAPPAELCKGLFLGAAARDDAATLSGLAQEAMGLSGGSGRLLGSGITSGPASDLALFYNAVPVGICAPIPLDPSERGALRNLVQGWSMTYNGRNTLVATERDVALVFAFGLGTVGTVPGEQPPAQ</sequence>
<protein>
    <submittedName>
        <fullName evidence="4">C1 family peptidase</fullName>
    </submittedName>
</protein>